<accession>A0ABP0X5E2</accession>
<evidence type="ECO:0000313" key="1">
    <source>
        <dbReference type="EMBL" id="CAK9273555.1"/>
    </source>
</evidence>
<dbReference type="PANTHER" id="PTHR31391:SF157">
    <property type="entry name" value="B3 DOMAIN-CONTAINING PROTEIN REM16"/>
    <property type="match status" value="1"/>
</dbReference>
<sequence length="808" mass="88628">MKEMMQREEEEEADHSAAAEHRHAVDRHDQLYVACTHCTNKCRKLHGSPASPRRRHKKKVSSAAAKAVATCRRRPAIRRYKTRVARAAGAVDEDDHEHHQVVDGAAADNNLHEDHQPPRAADPTFIKTVMPTTVRSRNCELHLPAFFFRSHGNRFQKFVLLRGPSGQVWPVNLCVSCGSKSGRPTVRFARGWKAFALDHGLDVGDELVFTLIAFSRFSVAVLDGTGNKKSSSLMAISGWNFRREEGTRDLAKHEKLFVVNWKEKMLRESSQEIEKARRRSHGAGDALLQQAPARDAAGLNIDLSSILRKRRRLESSMKLQGAEAAASQHLEKTQTPLKMVPESLEIKGVRLEENVAAVLDVTASRSLLKRRLVESSTKLQCVLEAAPSRGGHDKSWDSCCPPKTEGVLAGIDAQQVQRHDAADLNSALGSKRRLEPESKVNCIKLAEEAKKKSNNMQQQQKEQKTTAAARVVLVQKEQQHIMMRGSCTKKNPPFFFSTRGGPGENFSPTQNVMSSKFQVELASSKGRKCGNTSSFHQQQMIAMDKKKITSAVKWEPVDETLPYSRLAGPRCWRTKLPSAPACGHLPQSGPQPVHPQLRPQPPRPLEPPHPQTLKKCSSYIEQLHLQLNAASAKLAAAAAGGKAYATGSDKSAAAVAGRKAAATACGKLAAEAAGGKAATTASAKLAAGAKKAAANNNSTHDSCILPDQPATISNSGSGGLQSPSPSFSHYLHQEDREEEESKPLRTLMENQHCKQQHPHGSQHHHQQQEQVWVHPHSDAATAASIHAATATDDQWPTWMDIFGFKAQK</sequence>
<dbReference type="InterPro" id="IPR003340">
    <property type="entry name" value="B3_DNA-bd"/>
</dbReference>
<dbReference type="SUPFAM" id="SSF101936">
    <property type="entry name" value="DNA-binding pseudobarrel domain"/>
    <property type="match status" value="1"/>
</dbReference>
<dbReference type="CDD" id="cd10017">
    <property type="entry name" value="B3_DNA"/>
    <property type="match status" value="1"/>
</dbReference>
<protein>
    <submittedName>
        <fullName evidence="1">Uncharacterized protein</fullName>
    </submittedName>
</protein>
<name>A0ABP0X5E2_9BRYO</name>
<proteinExistence type="predicted"/>
<keyword evidence="2" id="KW-1185">Reference proteome</keyword>
<dbReference type="EMBL" id="OZ020100">
    <property type="protein sequence ID" value="CAK9273555.1"/>
    <property type="molecule type" value="Genomic_DNA"/>
</dbReference>
<evidence type="ECO:0000313" key="2">
    <source>
        <dbReference type="Proteomes" id="UP001497444"/>
    </source>
</evidence>
<dbReference type="SMART" id="SM01019">
    <property type="entry name" value="B3"/>
    <property type="match status" value="1"/>
</dbReference>
<organism evidence="1 2">
    <name type="scientific">Sphagnum jensenii</name>
    <dbReference type="NCBI Taxonomy" id="128206"/>
    <lineage>
        <taxon>Eukaryota</taxon>
        <taxon>Viridiplantae</taxon>
        <taxon>Streptophyta</taxon>
        <taxon>Embryophyta</taxon>
        <taxon>Bryophyta</taxon>
        <taxon>Sphagnophytina</taxon>
        <taxon>Sphagnopsida</taxon>
        <taxon>Sphagnales</taxon>
        <taxon>Sphagnaceae</taxon>
        <taxon>Sphagnum</taxon>
    </lineage>
</organism>
<dbReference type="Pfam" id="PF02362">
    <property type="entry name" value="B3"/>
    <property type="match status" value="1"/>
</dbReference>
<dbReference type="InterPro" id="IPR044837">
    <property type="entry name" value="REM16-like"/>
</dbReference>
<dbReference type="Gene3D" id="2.40.330.10">
    <property type="entry name" value="DNA-binding pseudobarrel domain"/>
    <property type="match status" value="1"/>
</dbReference>
<dbReference type="InterPro" id="IPR015300">
    <property type="entry name" value="DNA-bd_pseudobarrel_sf"/>
</dbReference>
<dbReference type="PROSITE" id="PS50863">
    <property type="entry name" value="B3"/>
    <property type="match status" value="1"/>
</dbReference>
<dbReference type="PANTHER" id="PTHR31391">
    <property type="entry name" value="B3 DOMAIN-CONTAINING PROTEIN OS11G0197600-RELATED"/>
    <property type="match status" value="1"/>
</dbReference>
<reference evidence="1" key="1">
    <citation type="submission" date="2024-02" db="EMBL/GenBank/DDBJ databases">
        <authorList>
            <consortium name="ELIXIR-Norway"/>
            <consortium name="Elixir Norway"/>
        </authorList>
    </citation>
    <scope>NUCLEOTIDE SEQUENCE</scope>
</reference>
<gene>
    <name evidence="1" type="ORF">CSSPJE1EN1_LOCUS19033</name>
</gene>
<dbReference type="Proteomes" id="UP001497444">
    <property type="component" value="Chromosome 5"/>
</dbReference>